<dbReference type="OrthoDB" id="4161332at2759"/>
<dbReference type="AlphaFoldDB" id="A0A2T3YQV1"/>
<feature type="domain" description="Zn(2)-C6 fungal-type" evidence="9">
    <location>
        <begin position="27"/>
        <end position="57"/>
    </location>
</feature>
<dbReference type="InterPro" id="IPR007219">
    <property type="entry name" value="XnlR_reg_dom"/>
</dbReference>
<dbReference type="GO" id="GO:0003677">
    <property type="term" value="F:DNA binding"/>
    <property type="evidence" value="ECO:0007669"/>
    <property type="project" value="UniProtKB-KW"/>
</dbReference>
<accession>A0A2T3YQV1</accession>
<dbReference type="PROSITE" id="PS50048">
    <property type="entry name" value="ZN2_CY6_FUNGAL_2"/>
    <property type="match status" value="1"/>
</dbReference>
<dbReference type="InterPro" id="IPR001138">
    <property type="entry name" value="Zn2Cys6_DnaBD"/>
</dbReference>
<evidence type="ECO:0000313" key="11">
    <source>
        <dbReference type="Proteomes" id="UP000240493"/>
    </source>
</evidence>
<keyword evidence="2" id="KW-0479">Metal-binding</keyword>
<evidence type="ECO:0000259" key="9">
    <source>
        <dbReference type="PROSITE" id="PS50048"/>
    </source>
</evidence>
<dbReference type="GO" id="GO:0000981">
    <property type="term" value="F:DNA-binding transcription factor activity, RNA polymerase II-specific"/>
    <property type="evidence" value="ECO:0007669"/>
    <property type="project" value="InterPro"/>
</dbReference>
<dbReference type="GO" id="GO:0005634">
    <property type="term" value="C:nucleus"/>
    <property type="evidence" value="ECO:0007669"/>
    <property type="project" value="UniProtKB-SubCell"/>
</dbReference>
<dbReference type="SMART" id="SM00066">
    <property type="entry name" value="GAL4"/>
    <property type="match status" value="1"/>
</dbReference>
<evidence type="ECO:0000256" key="1">
    <source>
        <dbReference type="ARBA" id="ARBA00004123"/>
    </source>
</evidence>
<organism evidence="10 11">
    <name type="scientific">Trichoderma asperellum (strain ATCC 204424 / CBS 433.97 / NBRC 101777)</name>
    <dbReference type="NCBI Taxonomy" id="1042311"/>
    <lineage>
        <taxon>Eukaryota</taxon>
        <taxon>Fungi</taxon>
        <taxon>Dikarya</taxon>
        <taxon>Ascomycota</taxon>
        <taxon>Pezizomycotina</taxon>
        <taxon>Sordariomycetes</taxon>
        <taxon>Hypocreomycetidae</taxon>
        <taxon>Hypocreales</taxon>
        <taxon>Hypocreaceae</taxon>
        <taxon>Trichoderma</taxon>
    </lineage>
</organism>
<dbReference type="PANTHER" id="PTHR31313:SF86">
    <property type="entry name" value="ZN(2)-C6 FUNGAL-TYPE DOMAIN-CONTAINING PROTEIN"/>
    <property type="match status" value="1"/>
</dbReference>
<keyword evidence="7" id="KW-0539">Nucleus</keyword>
<evidence type="ECO:0000256" key="3">
    <source>
        <dbReference type="ARBA" id="ARBA00022833"/>
    </source>
</evidence>
<dbReference type="Pfam" id="PF04082">
    <property type="entry name" value="Fungal_trans"/>
    <property type="match status" value="1"/>
</dbReference>
<dbReference type="STRING" id="1042311.A0A2T3YQV1"/>
<dbReference type="Proteomes" id="UP000240493">
    <property type="component" value="Unassembled WGS sequence"/>
</dbReference>
<dbReference type="PROSITE" id="PS00463">
    <property type="entry name" value="ZN2_CY6_FUNGAL_1"/>
    <property type="match status" value="1"/>
</dbReference>
<evidence type="ECO:0000256" key="4">
    <source>
        <dbReference type="ARBA" id="ARBA00023015"/>
    </source>
</evidence>
<sequence>MLARAQQRVGASRSAPSSKSRRRAIEACSFCRRRKIKCNGARPVCVNCQSYGQSCIYEPVGEAAKETGRRRHRFKTRTSPNTSEDAASSPWRASATESAPVDDEHASGSNEAGASSVEAGVARILMSADGVSTYHSRTSTLYEDHAPEKQVEVDTGPRIPDEWVEKGLVAEAAKQRQLEDLNFRQQRLDFDGVDPDLGMHLLSIHWNRQHHSFLVTYRPAFMRDMACGGPYFSKLLLNAIYFGASKFSLRLEVRKDPNDVRTAGWKFRERVRELLGGSLDSSRITTIQALLQMTNSLFALGDERSAAWLYSGMAFRMIIDLGMHVDLTKTGRFSDEDLEIRRRVFWGAFVIDKMQSLYQGRPVSLKDTDILVPIKFLDTHEELEDWQPFAYSTLTPKYSGSPAYSVSTFSALCRLSLAMSDILSCIYTERCVDQSPTDLASMLDRLQVKLDDWKAALPSHVQLNLLDPEGAGAFPPPHVFSLHAMHNVLVILLHRPFVADGHLYNTSRSILVDSFMKCATAASNIADILLAYDRAFSIRHAPYLISYATYVAATILVRIAAKRRSESKVFADLATCLAVFKENQETNYAVQKAAIVIETLIKRLGVVVDLAMAHPSPMASQEQRLQVGGNASPSACQMRSEVIPSHLRTLTNLMQSDSSNMTSVNVNEVMHHSNSEWLDIDGIIQSFLEDGNSSVPKPAMAYSTERSRCDHCRMALANNHEHRGYPADVAHVSGISRLGEDVYSVESQWSTGVREREREAQLDGLVSINDPLFGFNGTIFANGGSLF</sequence>
<evidence type="ECO:0000313" key="10">
    <source>
        <dbReference type="EMBL" id="PTB34899.1"/>
    </source>
</evidence>
<dbReference type="SUPFAM" id="SSF57701">
    <property type="entry name" value="Zn2/Cys6 DNA-binding domain"/>
    <property type="match status" value="1"/>
</dbReference>
<keyword evidence="6" id="KW-0804">Transcription</keyword>
<comment type="subcellular location">
    <subcellularLocation>
        <location evidence="1">Nucleus</location>
    </subcellularLocation>
</comment>
<evidence type="ECO:0000256" key="2">
    <source>
        <dbReference type="ARBA" id="ARBA00022723"/>
    </source>
</evidence>
<feature type="region of interest" description="Disordered" evidence="8">
    <location>
        <begin position="66"/>
        <end position="115"/>
    </location>
</feature>
<dbReference type="InterPro" id="IPR051615">
    <property type="entry name" value="Transcr_Regulatory_Elem"/>
</dbReference>
<dbReference type="EMBL" id="KZ679289">
    <property type="protein sequence ID" value="PTB34899.1"/>
    <property type="molecule type" value="Genomic_DNA"/>
</dbReference>
<name>A0A2T3YQV1_TRIA4</name>
<dbReference type="SMART" id="SM00906">
    <property type="entry name" value="Fungal_trans"/>
    <property type="match status" value="1"/>
</dbReference>
<evidence type="ECO:0000256" key="8">
    <source>
        <dbReference type="SAM" id="MobiDB-lite"/>
    </source>
</evidence>
<evidence type="ECO:0000256" key="7">
    <source>
        <dbReference type="ARBA" id="ARBA00023242"/>
    </source>
</evidence>
<keyword evidence="11" id="KW-1185">Reference proteome</keyword>
<dbReference type="CDD" id="cd00067">
    <property type="entry name" value="GAL4"/>
    <property type="match status" value="1"/>
</dbReference>
<dbReference type="GO" id="GO:0008270">
    <property type="term" value="F:zinc ion binding"/>
    <property type="evidence" value="ECO:0007669"/>
    <property type="project" value="InterPro"/>
</dbReference>
<evidence type="ECO:0000256" key="6">
    <source>
        <dbReference type="ARBA" id="ARBA00023163"/>
    </source>
</evidence>
<feature type="compositionally biased region" description="Polar residues" evidence="8">
    <location>
        <begin position="77"/>
        <end position="86"/>
    </location>
</feature>
<keyword evidence="3" id="KW-0862">Zinc</keyword>
<gene>
    <name evidence="10" type="ORF">M441DRAFT_357113</name>
</gene>
<keyword evidence="4" id="KW-0805">Transcription regulation</keyword>
<reference evidence="10 11" key="1">
    <citation type="submission" date="2016-07" db="EMBL/GenBank/DDBJ databases">
        <title>Multiple horizontal gene transfer events from other fungi enriched the ability of initially mycotrophic Trichoderma (Ascomycota) to feed on dead plant biomass.</title>
        <authorList>
            <consortium name="DOE Joint Genome Institute"/>
            <person name="Aerts A."/>
            <person name="Atanasova L."/>
            <person name="Chenthamara K."/>
            <person name="Zhang J."/>
            <person name="Grujic M."/>
            <person name="Henrissat B."/>
            <person name="Kuo A."/>
            <person name="Salamov A."/>
            <person name="Lipzen A."/>
            <person name="Labutti K."/>
            <person name="Barry K."/>
            <person name="Miao Y."/>
            <person name="Rahimi M.J."/>
            <person name="Shen Q."/>
            <person name="Grigoriev I.V."/>
            <person name="Kubicek C.P."/>
            <person name="Druzhinina I.S."/>
        </authorList>
    </citation>
    <scope>NUCLEOTIDE SEQUENCE [LARGE SCALE GENOMIC DNA]</scope>
    <source>
        <strain evidence="10 11">CBS 433.97</strain>
    </source>
</reference>
<dbReference type="Gene3D" id="4.10.240.10">
    <property type="entry name" value="Zn(2)-C6 fungal-type DNA-binding domain"/>
    <property type="match status" value="1"/>
</dbReference>
<dbReference type="Pfam" id="PF00172">
    <property type="entry name" value="Zn_clus"/>
    <property type="match status" value="1"/>
</dbReference>
<protein>
    <recommendedName>
        <fullName evidence="9">Zn(2)-C6 fungal-type domain-containing protein</fullName>
    </recommendedName>
</protein>
<dbReference type="CDD" id="cd12148">
    <property type="entry name" value="fungal_TF_MHR"/>
    <property type="match status" value="1"/>
</dbReference>
<evidence type="ECO:0000256" key="5">
    <source>
        <dbReference type="ARBA" id="ARBA00023125"/>
    </source>
</evidence>
<dbReference type="InterPro" id="IPR036864">
    <property type="entry name" value="Zn2-C6_fun-type_DNA-bd_sf"/>
</dbReference>
<proteinExistence type="predicted"/>
<dbReference type="PANTHER" id="PTHR31313">
    <property type="entry name" value="TY1 ENHANCER ACTIVATOR"/>
    <property type="match status" value="1"/>
</dbReference>
<dbReference type="GO" id="GO:0006351">
    <property type="term" value="P:DNA-templated transcription"/>
    <property type="evidence" value="ECO:0007669"/>
    <property type="project" value="InterPro"/>
</dbReference>
<keyword evidence="5" id="KW-0238">DNA-binding</keyword>